<dbReference type="Gene3D" id="3.30.70.100">
    <property type="match status" value="1"/>
</dbReference>
<feature type="transmembrane region" description="Helical" evidence="7">
    <location>
        <begin position="193"/>
        <end position="215"/>
    </location>
</feature>
<feature type="domain" description="Mechanosensitive ion channel MscS C-terminal" evidence="10">
    <location>
        <begin position="372"/>
        <end position="451"/>
    </location>
</feature>
<dbReference type="SUPFAM" id="SSF50182">
    <property type="entry name" value="Sm-like ribonucleoproteins"/>
    <property type="match status" value="1"/>
</dbReference>
<evidence type="ECO:0000313" key="12">
    <source>
        <dbReference type="Proteomes" id="UP000033035"/>
    </source>
</evidence>
<feature type="chain" id="PRO_5002488542" description="Mechanosensitive ion channel" evidence="8">
    <location>
        <begin position="23"/>
        <end position="475"/>
    </location>
</feature>
<dbReference type="Pfam" id="PF00924">
    <property type="entry name" value="MS_channel_2nd"/>
    <property type="match status" value="1"/>
</dbReference>
<dbReference type="Gene3D" id="2.30.30.60">
    <property type="match status" value="1"/>
</dbReference>
<evidence type="ECO:0000256" key="7">
    <source>
        <dbReference type="SAM" id="Phobius"/>
    </source>
</evidence>
<comment type="subcellular location">
    <subcellularLocation>
        <location evidence="1">Cell membrane</location>
        <topology evidence="1">Multi-pass membrane protein</topology>
    </subcellularLocation>
</comment>
<keyword evidence="6 7" id="KW-0472">Membrane</keyword>
<evidence type="ECO:0000259" key="9">
    <source>
        <dbReference type="Pfam" id="PF00924"/>
    </source>
</evidence>
<dbReference type="InterPro" id="IPR045275">
    <property type="entry name" value="MscS_archaea/bacteria_type"/>
</dbReference>
<feature type="transmembrane region" description="Helical" evidence="7">
    <location>
        <begin position="250"/>
        <end position="267"/>
    </location>
</feature>
<feature type="transmembrane region" description="Helical" evidence="7">
    <location>
        <begin position="279"/>
        <end position="306"/>
    </location>
</feature>
<proteinExistence type="inferred from homology"/>
<dbReference type="HOGENOM" id="CLU_032048_2_0_10"/>
<evidence type="ECO:0000313" key="11">
    <source>
        <dbReference type="EMBL" id="KKB49521.1"/>
    </source>
</evidence>
<evidence type="ECO:0008006" key="13">
    <source>
        <dbReference type="Google" id="ProtNLM"/>
    </source>
</evidence>
<dbReference type="InterPro" id="IPR006685">
    <property type="entry name" value="MscS_channel_2nd"/>
</dbReference>
<dbReference type="PANTHER" id="PTHR30221">
    <property type="entry name" value="SMALL-CONDUCTANCE MECHANOSENSITIVE CHANNEL"/>
    <property type="match status" value="1"/>
</dbReference>
<dbReference type="InterPro" id="IPR010920">
    <property type="entry name" value="LSM_dom_sf"/>
</dbReference>
<keyword evidence="4 7" id="KW-0812">Transmembrane</keyword>
<dbReference type="InterPro" id="IPR011066">
    <property type="entry name" value="MscS_channel_C_sf"/>
</dbReference>
<dbReference type="GO" id="GO:0008381">
    <property type="term" value="F:mechanosensitive monoatomic ion channel activity"/>
    <property type="evidence" value="ECO:0007669"/>
    <property type="project" value="InterPro"/>
</dbReference>
<evidence type="ECO:0000256" key="8">
    <source>
        <dbReference type="SAM" id="SignalP"/>
    </source>
</evidence>
<evidence type="ECO:0000256" key="5">
    <source>
        <dbReference type="ARBA" id="ARBA00022989"/>
    </source>
</evidence>
<dbReference type="PANTHER" id="PTHR30221:SF18">
    <property type="entry name" value="SLL0590 PROTEIN"/>
    <property type="match status" value="1"/>
</dbReference>
<name>A0A0F5IVE2_9BACT</name>
<accession>A0A0F5IVE2</accession>
<comment type="similarity">
    <text evidence="2">Belongs to the MscS (TC 1.A.23) family.</text>
</comment>
<dbReference type="EMBL" id="AQHW01000025">
    <property type="protein sequence ID" value="KKB49521.1"/>
    <property type="molecule type" value="Genomic_DNA"/>
</dbReference>
<evidence type="ECO:0000256" key="1">
    <source>
        <dbReference type="ARBA" id="ARBA00004651"/>
    </source>
</evidence>
<comment type="caution">
    <text evidence="11">The sequence shown here is derived from an EMBL/GenBank/DDBJ whole genome shotgun (WGS) entry which is preliminary data.</text>
</comment>
<keyword evidence="5 7" id="KW-1133">Transmembrane helix</keyword>
<feature type="transmembrane region" description="Helical" evidence="7">
    <location>
        <begin position="90"/>
        <end position="111"/>
    </location>
</feature>
<dbReference type="InterPro" id="IPR023408">
    <property type="entry name" value="MscS_beta-dom_sf"/>
</dbReference>
<reference evidence="11 12" key="1">
    <citation type="submission" date="2013-04" db="EMBL/GenBank/DDBJ databases">
        <title>The Genome Sequence of Parabacteroides gordonii DSM 23371.</title>
        <authorList>
            <consortium name="The Broad Institute Genomics Platform"/>
            <person name="Earl A."/>
            <person name="Ward D."/>
            <person name="Feldgarden M."/>
            <person name="Gevers D."/>
            <person name="Martens E."/>
            <person name="Sakamoto M."/>
            <person name="Benno Y."/>
            <person name="Suzuki N."/>
            <person name="Matsunaga N."/>
            <person name="Koshihara K."/>
            <person name="Seki M."/>
            <person name="Komiya H."/>
            <person name="Walker B."/>
            <person name="Young S."/>
            <person name="Zeng Q."/>
            <person name="Gargeya S."/>
            <person name="Fitzgerald M."/>
            <person name="Haas B."/>
            <person name="Abouelleil A."/>
            <person name="Allen A.W."/>
            <person name="Alvarado L."/>
            <person name="Arachchi H.M."/>
            <person name="Berlin A.M."/>
            <person name="Chapman S.B."/>
            <person name="Gainer-Dewar J."/>
            <person name="Goldberg J."/>
            <person name="Griggs A."/>
            <person name="Gujja S."/>
            <person name="Hansen M."/>
            <person name="Howarth C."/>
            <person name="Imamovic A."/>
            <person name="Ireland A."/>
            <person name="Larimer J."/>
            <person name="McCowan C."/>
            <person name="Murphy C."/>
            <person name="Pearson M."/>
            <person name="Poon T.W."/>
            <person name="Priest M."/>
            <person name="Roberts A."/>
            <person name="Saif S."/>
            <person name="Shea T."/>
            <person name="Sisk P."/>
            <person name="Sykes S."/>
            <person name="Wortman J."/>
            <person name="Nusbaum C."/>
            <person name="Birren B."/>
        </authorList>
    </citation>
    <scope>NUCLEOTIDE SEQUENCE [LARGE SCALE GENOMIC DNA]</scope>
    <source>
        <strain evidence="11 12">MS-1</strain>
    </source>
</reference>
<evidence type="ECO:0000256" key="4">
    <source>
        <dbReference type="ARBA" id="ARBA00022692"/>
    </source>
</evidence>
<evidence type="ECO:0000256" key="3">
    <source>
        <dbReference type="ARBA" id="ARBA00022475"/>
    </source>
</evidence>
<dbReference type="STRING" id="1203610.HMPREF1536_04586"/>
<keyword evidence="3" id="KW-1003">Cell membrane</keyword>
<feature type="signal peptide" evidence="8">
    <location>
        <begin position="1"/>
        <end position="22"/>
    </location>
</feature>
<dbReference type="Pfam" id="PF21082">
    <property type="entry name" value="MS_channel_3rd"/>
    <property type="match status" value="1"/>
</dbReference>
<protein>
    <recommendedName>
        <fullName evidence="13">Mechanosensitive ion channel</fullName>
    </recommendedName>
</protein>
<dbReference type="GO" id="GO:0005886">
    <property type="term" value="C:plasma membrane"/>
    <property type="evidence" value="ECO:0007669"/>
    <property type="project" value="UniProtKB-SubCell"/>
</dbReference>
<evidence type="ECO:0000256" key="6">
    <source>
        <dbReference type="ARBA" id="ARBA00023136"/>
    </source>
</evidence>
<dbReference type="InterPro" id="IPR049278">
    <property type="entry name" value="MS_channel_C"/>
</dbReference>
<dbReference type="RefSeq" id="WP_044192429.1">
    <property type="nucleotide sequence ID" value="NZ_AUAE01000027.1"/>
</dbReference>
<evidence type="ECO:0000256" key="2">
    <source>
        <dbReference type="ARBA" id="ARBA00008017"/>
    </source>
</evidence>
<feature type="transmembrane region" description="Helical" evidence="7">
    <location>
        <begin position="145"/>
        <end position="173"/>
    </location>
</feature>
<gene>
    <name evidence="11" type="ORF">HMPREF1536_04586</name>
</gene>
<dbReference type="AlphaFoldDB" id="A0A0F5IVE2"/>
<sequence length="475" mass="54029">MKQYRALWFFLLLSLLHTTANAQLQNVIKDIFQADTTLTHTDSSAIQKADGTFKLKAGQIQKLDSLHREAVAKLKTDKLHENWWETGKHVLYFVLVLLGQYLLFRLSSWLYKKAKARIELLKDTKLKPISIQNYEILDTQKQVKLLVFLASILRYLLLFILLVLTIPILFSIFPQTKELAYKIAYYIWNPVKSILIGILDYIPNLFTIIVICLVIKYVIRGIRYLATEIDAGRLNINGFYTDWAMPTYHIIRFLLYAFMIAMIYPYLPGANSGVFQGVSVFVGLIVSLGSSTVIGNIIAGFVITYMRAFKQGDRIKLNDTVGNVIEKTAFVTRLRTIKNEIVTIPNSFIMSSQTVNYSSSARTYGLIIHSEVTIGYDAPWRKVHQLLTDAALATPGVMPEPAPFVLETSLEDFYPVYQINAYIRDADKMTAIYSDLHQNIQDYFDKAGVEIMSPHYTAFRNGNASTIPKEEPAGN</sequence>
<dbReference type="SUPFAM" id="SSF82689">
    <property type="entry name" value="Mechanosensitive channel protein MscS (YggB), C-terminal domain"/>
    <property type="match status" value="1"/>
</dbReference>
<keyword evidence="8" id="KW-0732">Signal</keyword>
<feature type="domain" description="Mechanosensitive ion channel MscS" evidence="9">
    <location>
        <begin position="292"/>
        <end position="358"/>
    </location>
</feature>
<keyword evidence="12" id="KW-1185">Reference proteome</keyword>
<dbReference type="Proteomes" id="UP000033035">
    <property type="component" value="Unassembled WGS sequence"/>
</dbReference>
<evidence type="ECO:0000259" key="10">
    <source>
        <dbReference type="Pfam" id="PF21082"/>
    </source>
</evidence>
<organism evidence="11 12">
    <name type="scientific">Parabacteroides gordonii MS-1 = DSM 23371</name>
    <dbReference type="NCBI Taxonomy" id="1203610"/>
    <lineage>
        <taxon>Bacteria</taxon>
        <taxon>Pseudomonadati</taxon>
        <taxon>Bacteroidota</taxon>
        <taxon>Bacteroidia</taxon>
        <taxon>Bacteroidales</taxon>
        <taxon>Tannerellaceae</taxon>
        <taxon>Parabacteroides</taxon>
    </lineage>
</organism>
<dbReference type="PATRIC" id="fig|1203610.3.peg.4675"/>